<keyword evidence="2" id="KW-1185">Reference proteome</keyword>
<accession>A0A8X6TUI1</accession>
<evidence type="ECO:0000313" key="2">
    <source>
        <dbReference type="Proteomes" id="UP000887013"/>
    </source>
</evidence>
<comment type="caution">
    <text evidence="1">The sequence shown here is derived from an EMBL/GenBank/DDBJ whole genome shotgun (WGS) entry which is preliminary data.</text>
</comment>
<organism evidence="1 2">
    <name type="scientific">Nephila pilipes</name>
    <name type="common">Giant wood spider</name>
    <name type="synonym">Nephila maculata</name>
    <dbReference type="NCBI Taxonomy" id="299642"/>
    <lineage>
        <taxon>Eukaryota</taxon>
        <taxon>Metazoa</taxon>
        <taxon>Ecdysozoa</taxon>
        <taxon>Arthropoda</taxon>
        <taxon>Chelicerata</taxon>
        <taxon>Arachnida</taxon>
        <taxon>Araneae</taxon>
        <taxon>Araneomorphae</taxon>
        <taxon>Entelegynae</taxon>
        <taxon>Araneoidea</taxon>
        <taxon>Nephilidae</taxon>
        <taxon>Nephila</taxon>
    </lineage>
</organism>
<dbReference type="Proteomes" id="UP000887013">
    <property type="component" value="Unassembled WGS sequence"/>
</dbReference>
<evidence type="ECO:0000313" key="1">
    <source>
        <dbReference type="EMBL" id="GFT47723.1"/>
    </source>
</evidence>
<dbReference type="AlphaFoldDB" id="A0A8X6TUI1"/>
<gene>
    <name evidence="1" type="ORF">NPIL_321491</name>
</gene>
<proteinExistence type="predicted"/>
<reference evidence="1" key="1">
    <citation type="submission" date="2020-08" db="EMBL/GenBank/DDBJ databases">
        <title>Multicomponent nature underlies the extraordinary mechanical properties of spider dragline silk.</title>
        <authorList>
            <person name="Kono N."/>
            <person name="Nakamura H."/>
            <person name="Mori M."/>
            <person name="Yoshida Y."/>
            <person name="Ohtoshi R."/>
            <person name="Malay A.D."/>
            <person name="Moran D.A.P."/>
            <person name="Tomita M."/>
            <person name="Numata K."/>
            <person name="Arakawa K."/>
        </authorList>
    </citation>
    <scope>NUCLEOTIDE SEQUENCE</scope>
</reference>
<protein>
    <submittedName>
        <fullName evidence="1">Uncharacterized protein</fullName>
    </submittedName>
</protein>
<name>A0A8X6TUI1_NEPPI</name>
<sequence>MNERRPYLHVLKRGSGSGQKYRDADSEPYVRHFRGAQGSDFFIYRLRQNLSELRGLLKKSNCMEVSFFWRYKYSENWTAEEVEFKLWLPSTYPLHLPLKLTL</sequence>
<dbReference type="EMBL" id="BMAW01111389">
    <property type="protein sequence ID" value="GFT47723.1"/>
    <property type="molecule type" value="Genomic_DNA"/>
</dbReference>